<feature type="domain" description="BRCT" evidence="2">
    <location>
        <begin position="153"/>
        <end position="243"/>
    </location>
</feature>
<dbReference type="AlphaFoldDB" id="A0A8B8GRA3"/>
<dbReference type="SMART" id="SM00292">
    <property type="entry name" value="BRCT"/>
    <property type="match status" value="3"/>
</dbReference>
<name>A0A8B8GRA3_9HEMI</name>
<dbReference type="Pfam" id="PF16589">
    <property type="entry name" value="BRCT_2"/>
    <property type="match status" value="1"/>
</dbReference>
<evidence type="ECO:0000313" key="4">
    <source>
        <dbReference type="RefSeq" id="XP_025425575.1"/>
    </source>
</evidence>
<evidence type="ECO:0000256" key="1">
    <source>
        <dbReference type="SAM" id="MobiDB-lite"/>
    </source>
</evidence>
<proteinExistence type="predicted"/>
<dbReference type="InterPro" id="IPR022047">
    <property type="entry name" value="Microcephalin-like"/>
</dbReference>
<gene>
    <name evidence="4" type="primary">LOC112694351</name>
</gene>
<sequence>MSEHRTPYPRKDRKRSPPKKCILSSEPCDVDIFDSFDSQMKMIEDAQSSEQYTDLFGAVIPTVERNTSASKTESNQKTLVTKIKRKPKKNIVSSNSLKKPLPQRITKDMNVSMGITKKASDVSALSTGSLNVSGVQRLDESISNLNYSKNEKESSEILKGVVAFMDYKIKNDQLVLDIIKLLNKLGAKVENTFNYKVTHVLFHDGSLETYKTAIERKIPMVTEKWVRYSNLAEKMMDPSLFPPVDMERYIKVQEKSFIIPNCKEHDKSIGQSNNESKIKPRTMFTELSERIDACRERFEKTLKTPKLKTPVKNPNKITDGLSEHLYSMLNDPDHSSTFDTEVVPECYLPLSIKILRKYVIPEETKNKTPSEINSNLIGMENHMKLNLQARQRLRRLLFSSDNDLNNTSLMTDIPSLSQITRIKKPTRKIKGIACTGFTKEEIKTLKLSIQSLGTFTFQTNVERKTIHLITKSQTDRTLNMVYAMAYGCNIVSENWVHESLKIGKWLSHSDYSISGLSSPVKDFQFHSTLDPTEKFHIFDEAGSIYFSNICDPSADHLKRMVRACGGKCTKDVNKANIVVGYTPLAINMMIHETWVLDCITQGTLLDENPYKIRRC</sequence>
<dbReference type="PROSITE" id="PS50172">
    <property type="entry name" value="BRCT"/>
    <property type="match status" value="3"/>
</dbReference>
<dbReference type="CDD" id="cd17736">
    <property type="entry name" value="BRCT_microcephalin_rpt2"/>
    <property type="match status" value="1"/>
</dbReference>
<evidence type="ECO:0000313" key="3">
    <source>
        <dbReference type="Proteomes" id="UP000694846"/>
    </source>
</evidence>
<dbReference type="Gene3D" id="3.40.50.10190">
    <property type="entry name" value="BRCT domain"/>
    <property type="match status" value="3"/>
</dbReference>
<dbReference type="InterPro" id="IPR001357">
    <property type="entry name" value="BRCT_dom"/>
</dbReference>
<dbReference type="PANTHER" id="PTHR14625">
    <property type="entry name" value="MICROCEPHALIN"/>
    <property type="match status" value="1"/>
</dbReference>
<dbReference type="RefSeq" id="XP_025425575.1">
    <property type="nucleotide sequence ID" value="XM_025569790.1"/>
</dbReference>
<evidence type="ECO:0000259" key="2">
    <source>
        <dbReference type="PROSITE" id="PS50172"/>
    </source>
</evidence>
<dbReference type="CDD" id="cd17716">
    <property type="entry name" value="BRCT_microcephalin_rpt1"/>
    <property type="match status" value="1"/>
</dbReference>
<feature type="domain" description="BRCT" evidence="2">
    <location>
        <begin position="429"/>
        <end position="513"/>
    </location>
</feature>
<feature type="region of interest" description="Disordered" evidence="1">
    <location>
        <begin position="1"/>
        <end position="21"/>
    </location>
</feature>
<accession>A0A8B8GRA3</accession>
<dbReference type="Proteomes" id="UP000694846">
    <property type="component" value="Unplaced"/>
</dbReference>
<protein>
    <submittedName>
        <fullName evidence="4">Uncharacterized protein LOC112694351</fullName>
    </submittedName>
</protein>
<feature type="domain" description="BRCT" evidence="2">
    <location>
        <begin position="533"/>
        <end position="612"/>
    </location>
</feature>
<dbReference type="OrthoDB" id="2384350at2759"/>
<keyword evidence="3" id="KW-1185">Reference proteome</keyword>
<organism evidence="3 4">
    <name type="scientific">Sipha flava</name>
    <name type="common">yellow sugarcane aphid</name>
    <dbReference type="NCBI Taxonomy" id="143950"/>
    <lineage>
        <taxon>Eukaryota</taxon>
        <taxon>Metazoa</taxon>
        <taxon>Ecdysozoa</taxon>
        <taxon>Arthropoda</taxon>
        <taxon>Hexapoda</taxon>
        <taxon>Insecta</taxon>
        <taxon>Pterygota</taxon>
        <taxon>Neoptera</taxon>
        <taxon>Paraneoptera</taxon>
        <taxon>Hemiptera</taxon>
        <taxon>Sternorrhyncha</taxon>
        <taxon>Aphidomorpha</taxon>
        <taxon>Aphidoidea</taxon>
        <taxon>Aphididae</taxon>
        <taxon>Sipha</taxon>
    </lineage>
</organism>
<reference evidence="4" key="1">
    <citation type="submission" date="2025-08" db="UniProtKB">
        <authorList>
            <consortium name="RefSeq"/>
        </authorList>
    </citation>
    <scope>IDENTIFICATION</scope>
    <source>
        <tissue evidence="4">Whole body</tissue>
    </source>
</reference>
<dbReference type="GeneID" id="112694351"/>
<feature type="compositionally biased region" description="Basic and acidic residues" evidence="1">
    <location>
        <begin position="1"/>
        <end position="10"/>
    </location>
</feature>
<dbReference type="PANTHER" id="PTHR14625:SF3">
    <property type="entry name" value="MICROCEPHALIN"/>
    <property type="match status" value="1"/>
</dbReference>
<dbReference type="Pfam" id="PF12738">
    <property type="entry name" value="PTCB-BRCT"/>
    <property type="match status" value="1"/>
</dbReference>
<dbReference type="CDD" id="cd17751">
    <property type="entry name" value="BRCT_microcephalin_rpt3"/>
    <property type="match status" value="1"/>
</dbReference>
<dbReference type="SUPFAM" id="SSF52113">
    <property type="entry name" value="BRCT domain"/>
    <property type="match status" value="3"/>
</dbReference>
<dbReference type="GO" id="GO:0000278">
    <property type="term" value="P:mitotic cell cycle"/>
    <property type="evidence" value="ECO:0007669"/>
    <property type="project" value="TreeGrafter"/>
</dbReference>
<dbReference type="InterPro" id="IPR036420">
    <property type="entry name" value="BRCT_dom_sf"/>
</dbReference>